<dbReference type="GO" id="GO:0016491">
    <property type="term" value="F:oxidoreductase activity"/>
    <property type="evidence" value="ECO:0007669"/>
    <property type="project" value="TreeGrafter"/>
</dbReference>
<keyword evidence="2" id="KW-1185">Reference proteome</keyword>
<sequence length="551" mass="58627">MAELSVRSVLVTGANRGLGLGLVQHFLRMPKPPQWIFAGCRDPKGQRAQVRLGWRQWLNWGIGGLSARGRLEQGGLLQVSGDSVRHLGHRAAGLRQHESSCAWDVWRELCYLVIESSPSIGFRAAGAQCEVHGRAGMEPEQCWLFLGKAESLHSPSSLSLPTQCPLFQELQNLASKHPNIIIIPLEVANPASIKAAAAQVGEHLGGSGLNILINNAGIVKLNALDAETLEDMSEVYTTNTIGPLLMGQAFLPLLKKAAQGSPGSGLSCSRAAMVNISSIVGSISSSFGWEKMHVTSYRCSKAALNMLSKCQSLAYKEHGILCVALHPGWVQTDMGSAGGETELQNLASKHPNIIIIPLEVANPASIKAAAAKVGEHLGGSGLNLLINNAGILKVNTLDAETLEDMREIFTTNTIGPLLMGQAFLPLLKKAAQGSPGSGLSCSRAAIINLSSQGGSISSLLTWEIAQAPSYRCSKAALNMLSKCQSLAYKEHGILCVALHPGWVQTDMGRSLGLPPPVTLDDSVQGMLKVLSSISEKETGAFLDWEGKVIPW</sequence>
<dbReference type="Proteomes" id="UP000016665">
    <property type="component" value="Chromosome 11"/>
</dbReference>
<gene>
    <name evidence="1" type="primary">LOC101810308</name>
</gene>
<dbReference type="InterPro" id="IPR051468">
    <property type="entry name" value="Fungal_SecMetab_SDRs"/>
</dbReference>
<dbReference type="CDD" id="cd05325">
    <property type="entry name" value="carb_red_sniffer_like_SDR_c"/>
    <property type="match status" value="1"/>
</dbReference>
<dbReference type="HOGENOM" id="CLU_010194_9_1_1"/>
<dbReference type="Ensembl" id="ENSFALT00000007458.2">
    <property type="protein sequence ID" value="ENSFALP00000007426.2"/>
    <property type="gene ID" value="ENSFALG00000024685.1"/>
</dbReference>
<dbReference type="Pfam" id="PF00106">
    <property type="entry name" value="adh_short"/>
    <property type="match status" value="2"/>
</dbReference>
<reference evidence="1 2" key="1">
    <citation type="journal article" date="2012" name="Nature">
        <title>The genomic landscape of species divergence in Ficedula flycatchers.</title>
        <authorList>
            <person name="Ellegren H."/>
            <person name="Smeds L."/>
            <person name="Burri R."/>
            <person name="Olason P.I."/>
            <person name="Backstrom N."/>
            <person name="Kawakami T."/>
            <person name="Kunstner A."/>
            <person name="Makinen H."/>
            <person name="Nadachowska-Brzyska K."/>
            <person name="Qvarnstrom A."/>
            <person name="Uebbing S."/>
            <person name="Wolf J.B."/>
        </authorList>
    </citation>
    <scope>NUCLEOTIDE SEQUENCE [LARGE SCALE GENOMIC DNA]</scope>
</reference>
<dbReference type="GO" id="GO:0005737">
    <property type="term" value="C:cytoplasm"/>
    <property type="evidence" value="ECO:0007669"/>
    <property type="project" value="TreeGrafter"/>
</dbReference>
<organism evidence="1 2">
    <name type="scientific">Ficedula albicollis</name>
    <name type="common">Collared flycatcher</name>
    <name type="synonym">Muscicapa albicollis</name>
    <dbReference type="NCBI Taxonomy" id="59894"/>
    <lineage>
        <taxon>Eukaryota</taxon>
        <taxon>Metazoa</taxon>
        <taxon>Chordata</taxon>
        <taxon>Craniata</taxon>
        <taxon>Vertebrata</taxon>
        <taxon>Euteleostomi</taxon>
        <taxon>Archelosauria</taxon>
        <taxon>Archosauria</taxon>
        <taxon>Dinosauria</taxon>
        <taxon>Saurischia</taxon>
        <taxon>Theropoda</taxon>
        <taxon>Coelurosauria</taxon>
        <taxon>Aves</taxon>
        <taxon>Neognathae</taxon>
        <taxon>Neoaves</taxon>
        <taxon>Telluraves</taxon>
        <taxon>Australaves</taxon>
        <taxon>Passeriformes</taxon>
        <taxon>Muscicapidae</taxon>
        <taxon>Ficedula</taxon>
    </lineage>
</organism>
<dbReference type="GeneTree" id="ENSGT00940000163363"/>
<dbReference type="eggNOG" id="KOG1611">
    <property type="taxonomic scope" value="Eukaryota"/>
</dbReference>
<reference evidence="1" key="2">
    <citation type="submission" date="2025-05" db="UniProtKB">
        <authorList>
            <consortium name="Ensembl"/>
        </authorList>
    </citation>
    <scope>IDENTIFICATION</scope>
</reference>
<evidence type="ECO:0008006" key="3">
    <source>
        <dbReference type="Google" id="ProtNLM"/>
    </source>
</evidence>
<accession>U3JXC2</accession>
<dbReference type="InterPro" id="IPR036291">
    <property type="entry name" value="NAD(P)-bd_dom_sf"/>
</dbReference>
<protein>
    <recommendedName>
        <fullName evidence="3">C-factor</fullName>
    </recommendedName>
</protein>
<name>U3JXC2_FICAL</name>
<dbReference type="PANTHER" id="PTHR43544">
    <property type="entry name" value="SHORT-CHAIN DEHYDROGENASE/REDUCTASE"/>
    <property type="match status" value="1"/>
</dbReference>
<dbReference type="Ensembl" id="ENSFALT00000031086.1">
    <property type="protein sequence ID" value="ENSFALP00000016640.1"/>
    <property type="gene ID" value="ENSFALG00000024685.1"/>
</dbReference>
<dbReference type="AlphaFoldDB" id="U3JXC2"/>
<evidence type="ECO:0000313" key="1">
    <source>
        <dbReference type="Ensembl" id="ENSFALP00000007426.2"/>
    </source>
</evidence>
<evidence type="ECO:0000313" key="2">
    <source>
        <dbReference type="Proteomes" id="UP000016665"/>
    </source>
</evidence>
<dbReference type="InterPro" id="IPR002347">
    <property type="entry name" value="SDR_fam"/>
</dbReference>
<proteinExistence type="predicted"/>
<dbReference type="Gene3D" id="3.40.50.720">
    <property type="entry name" value="NAD(P)-binding Rossmann-like Domain"/>
    <property type="match status" value="3"/>
</dbReference>
<dbReference type="SUPFAM" id="SSF51735">
    <property type="entry name" value="NAD(P)-binding Rossmann-fold domains"/>
    <property type="match status" value="3"/>
</dbReference>
<dbReference type="PANTHER" id="PTHR43544:SF38">
    <property type="entry name" value="C-FACTOR-RELATED"/>
    <property type="match status" value="1"/>
</dbReference>